<dbReference type="InterPro" id="IPR003599">
    <property type="entry name" value="Ig_sub"/>
</dbReference>
<comment type="caution">
    <text evidence="7">The sequence shown here is derived from an EMBL/GenBank/DDBJ whole genome shotgun (WGS) entry which is preliminary data.</text>
</comment>
<evidence type="ECO:0000259" key="6">
    <source>
        <dbReference type="PROSITE" id="PS50835"/>
    </source>
</evidence>
<evidence type="ECO:0000256" key="3">
    <source>
        <dbReference type="ARBA" id="ARBA00023180"/>
    </source>
</evidence>
<evidence type="ECO:0000256" key="4">
    <source>
        <dbReference type="ARBA" id="ARBA00023319"/>
    </source>
</evidence>
<evidence type="ECO:0000313" key="8">
    <source>
        <dbReference type="Proteomes" id="UP001153269"/>
    </source>
</evidence>
<dbReference type="InterPro" id="IPR003598">
    <property type="entry name" value="Ig_sub2"/>
</dbReference>
<dbReference type="InterPro" id="IPR013106">
    <property type="entry name" value="Ig_V-set"/>
</dbReference>
<evidence type="ECO:0000256" key="2">
    <source>
        <dbReference type="ARBA" id="ARBA00023157"/>
    </source>
</evidence>
<dbReference type="InterPro" id="IPR007110">
    <property type="entry name" value="Ig-like_dom"/>
</dbReference>
<evidence type="ECO:0000313" key="7">
    <source>
        <dbReference type="EMBL" id="CAB1417805.1"/>
    </source>
</evidence>
<dbReference type="Proteomes" id="UP001153269">
    <property type="component" value="Unassembled WGS sequence"/>
</dbReference>
<dbReference type="Gene3D" id="2.60.40.10">
    <property type="entry name" value="Immunoglobulins"/>
    <property type="match status" value="3"/>
</dbReference>
<dbReference type="InterPro" id="IPR052598">
    <property type="entry name" value="IgSF_CEA-related"/>
</dbReference>
<feature type="chain" id="PRO_5040314633" description="Ig-like domain-containing protein" evidence="5">
    <location>
        <begin position="22"/>
        <end position="299"/>
    </location>
</feature>
<dbReference type="SMART" id="SM00409">
    <property type="entry name" value="IG"/>
    <property type="match status" value="3"/>
</dbReference>
<dbReference type="AlphaFoldDB" id="A0A9N7TRN2"/>
<dbReference type="PROSITE" id="PS50835">
    <property type="entry name" value="IG_LIKE"/>
    <property type="match status" value="2"/>
</dbReference>
<dbReference type="InterPro" id="IPR013783">
    <property type="entry name" value="Ig-like_fold"/>
</dbReference>
<dbReference type="InterPro" id="IPR013098">
    <property type="entry name" value="Ig_I-set"/>
</dbReference>
<reference evidence="7" key="1">
    <citation type="submission" date="2020-03" db="EMBL/GenBank/DDBJ databases">
        <authorList>
            <person name="Weist P."/>
        </authorList>
    </citation>
    <scope>NUCLEOTIDE SEQUENCE</scope>
</reference>
<protein>
    <recommendedName>
        <fullName evidence="6">Ig-like domain-containing protein</fullName>
    </recommendedName>
</protein>
<keyword evidence="8" id="KW-1185">Reference proteome</keyword>
<feature type="domain" description="Ig-like" evidence="6">
    <location>
        <begin position="221"/>
        <end position="291"/>
    </location>
</feature>
<accession>A0A9N7TRN2</accession>
<gene>
    <name evidence="7" type="ORF">PLEPLA_LOCUS5624</name>
</gene>
<dbReference type="SMART" id="SM00408">
    <property type="entry name" value="IGc2"/>
    <property type="match status" value="2"/>
</dbReference>
<feature type="domain" description="Ig-like" evidence="6">
    <location>
        <begin position="126"/>
        <end position="213"/>
    </location>
</feature>
<name>A0A9N7TRN2_PLEPL</name>
<feature type="signal peptide" evidence="5">
    <location>
        <begin position="1"/>
        <end position="21"/>
    </location>
</feature>
<keyword evidence="1 5" id="KW-0732">Signal</keyword>
<dbReference type="PANTHER" id="PTHR44337:SF16">
    <property type="entry name" value="CARCINOEMBRYONIC ANTIGEN-RELATED CELL ADHESION MOLECULE 20-LIKE-RELATED"/>
    <property type="match status" value="1"/>
</dbReference>
<dbReference type="SUPFAM" id="SSF48726">
    <property type="entry name" value="Immunoglobulin"/>
    <property type="match status" value="3"/>
</dbReference>
<organism evidence="7 8">
    <name type="scientific">Pleuronectes platessa</name>
    <name type="common">European plaice</name>
    <dbReference type="NCBI Taxonomy" id="8262"/>
    <lineage>
        <taxon>Eukaryota</taxon>
        <taxon>Metazoa</taxon>
        <taxon>Chordata</taxon>
        <taxon>Craniata</taxon>
        <taxon>Vertebrata</taxon>
        <taxon>Euteleostomi</taxon>
        <taxon>Actinopterygii</taxon>
        <taxon>Neopterygii</taxon>
        <taxon>Teleostei</taxon>
        <taxon>Neoteleostei</taxon>
        <taxon>Acanthomorphata</taxon>
        <taxon>Carangaria</taxon>
        <taxon>Pleuronectiformes</taxon>
        <taxon>Pleuronectoidei</taxon>
        <taxon>Pleuronectidae</taxon>
        <taxon>Pleuronectes</taxon>
    </lineage>
</organism>
<dbReference type="Pfam" id="PF07686">
    <property type="entry name" value="V-set"/>
    <property type="match status" value="1"/>
</dbReference>
<sequence>MKYSLLWSATLVLLSSGLCHGAGFVIADVFRGITGGSVTFTTSVKPTAEPFLALTWGFNGTTNVITSTTVDVVGQGYENRVEVDKSTGSLVLRHLTEKDSGEYELMIIPNGGEQIQGTAKLEVLTPVSKPTMACPTGNLIEAKTSVKLACDANGLVSREWMKDGKPVAPGGRFSFHEGNRVLSISPVDRLDTGGFLCNVSNDISFETTNCSLKVFYGPDRPIIDQTPIGAELEDRVTLRCSADSLPKATYYWRFKHMLISGPVHFIHEMEERHLGKYTCTAQNSVTGLETSEVHKLHGT</sequence>
<evidence type="ECO:0000256" key="5">
    <source>
        <dbReference type="SAM" id="SignalP"/>
    </source>
</evidence>
<dbReference type="EMBL" id="CADEAL010000286">
    <property type="protein sequence ID" value="CAB1417805.1"/>
    <property type="molecule type" value="Genomic_DNA"/>
</dbReference>
<keyword evidence="3" id="KW-0325">Glycoprotein</keyword>
<dbReference type="Pfam" id="PF07679">
    <property type="entry name" value="I-set"/>
    <property type="match status" value="1"/>
</dbReference>
<dbReference type="InterPro" id="IPR036179">
    <property type="entry name" value="Ig-like_dom_sf"/>
</dbReference>
<dbReference type="PANTHER" id="PTHR44337">
    <property type="entry name" value="CARCINOEMBRYONIC ANTIGEN-RELATED CELL ADHESION MOLECULE 8"/>
    <property type="match status" value="1"/>
</dbReference>
<proteinExistence type="predicted"/>
<dbReference type="Pfam" id="PF13895">
    <property type="entry name" value="Ig_2"/>
    <property type="match status" value="1"/>
</dbReference>
<keyword evidence="4" id="KW-0393">Immunoglobulin domain</keyword>
<evidence type="ECO:0000256" key="1">
    <source>
        <dbReference type="ARBA" id="ARBA00022729"/>
    </source>
</evidence>
<keyword evidence="2" id="KW-1015">Disulfide bond</keyword>